<reference evidence="3" key="1">
    <citation type="submission" date="2016-10" db="EMBL/GenBank/DDBJ databases">
        <authorList>
            <person name="Varghese N."/>
            <person name="Submissions S."/>
        </authorList>
    </citation>
    <scope>NUCLEOTIDE SEQUENCE [LARGE SCALE GENOMIC DNA]</scope>
    <source>
        <strain evidence="3">DSM 44437</strain>
    </source>
</reference>
<proteinExistence type="predicted"/>
<organism evidence="2 3">
    <name type="scientific">Lentzea albida</name>
    <dbReference type="NCBI Taxonomy" id="65499"/>
    <lineage>
        <taxon>Bacteria</taxon>
        <taxon>Bacillati</taxon>
        <taxon>Actinomycetota</taxon>
        <taxon>Actinomycetes</taxon>
        <taxon>Pseudonocardiales</taxon>
        <taxon>Pseudonocardiaceae</taxon>
        <taxon>Lentzea</taxon>
    </lineage>
</organism>
<dbReference type="STRING" id="65499.SAMN04488000_1403"/>
<dbReference type="InterPro" id="IPR056906">
    <property type="entry name" value="ORF2/G2P_dom"/>
</dbReference>
<dbReference type="Pfam" id="PF23343">
    <property type="entry name" value="REP_ORF2-G2P"/>
    <property type="match status" value="1"/>
</dbReference>
<accession>A0A1H9XID5</accession>
<evidence type="ECO:0000313" key="2">
    <source>
        <dbReference type="EMBL" id="SES45956.1"/>
    </source>
</evidence>
<dbReference type="EMBL" id="FOFV01000040">
    <property type="protein sequence ID" value="SES45956.1"/>
    <property type="molecule type" value="Genomic_DNA"/>
</dbReference>
<sequence length="296" mass="35308">MEGLEEAEQVDDLDLSEEEKERKRLEILNSLPENIRHLFERRQKEYRKSAVYRARQTLRRVILQNFTSRDKFVTLTFRDGEVEDLSDVSQTNPCFKRFIQRLNRWIQKKVPDFSFKYATVVEFQDKNGRGAVHYHLICNVPWIPHEELERLWSHGFVGINAIRGKGRKDKKDVDNIGAYMIKYMLKDFNDPRLKGKKSYFCSKGLDRPKELRGQEASAWLWKYKFDQKEEVFTSQYESEYHGLVTYREYNLKRSNDVLCCTANTALHNRNLQLQYILLTYLCKLMDAETHDLQKTV</sequence>
<evidence type="ECO:0000259" key="1">
    <source>
        <dbReference type="Pfam" id="PF23343"/>
    </source>
</evidence>
<name>A0A1H9XID5_9PSEU</name>
<protein>
    <recommendedName>
        <fullName evidence="1">Replication-associated protein ORF2/G2P domain-containing protein</fullName>
    </recommendedName>
</protein>
<evidence type="ECO:0000313" key="3">
    <source>
        <dbReference type="Proteomes" id="UP000199503"/>
    </source>
</evidence>
<dbReference type="AlphaFoldDB" id="A0A1H9XID5"/>
<gene>
    <name evidence="2" type="ORF">SAMN04488000_1403</name>
</gene>
<keyword evidence="3" id="KW-1185">Reference proteome</keyword>
<dbReference type="Proteomes" id="UP000199503">
    <property type="component" value="Unassembled WGS sequence"/>
</dbReference>
<feature type="domain" description="Replication-associated protein ORF2/G2P" evidence="1">
    <location>
        <begin position="71"/>
        <end position="187"/>
    </location>
</feature>